<proteinExistence type="inferred from homology"/>
<dbReference type="InterPro" id="IPR008467">
    <property type="entry name" value="Dynein1_light_intermed_chain"/>
</dbReference>
<keyword evidence="10" id="KW-0206">Cytoskeleton</keyword>
<protein>
    <recommendedName>
        <fullName evidence="14">Dynein light intermediate chain</fullName>
    </recommendedName>
</protein>
<keyword evidence="8" id="KW-0243">Dynein</keyword>
<evidence type="ECO:0000256" key="5">
    <source>
        <dbReference type="ARBA" id="ARBA00022701"/>
    </source>
</evidence>
<evidence type="ECO:0000256" key="10">
    <source>
        <dbReference type="ARBA" id="ARBA00023212"/>
    </source>
</evidence>
<evidence type="ECO:0000256" key="4">
    <source>
        <dbReference type="ARBA" id="ARBA00022490"/>
    </source>
</evidence>
<gene>
    <name evidence="12" type="ORF">K7432_011382</name>
</gene>
<feature type="region of interest" description="Disordered" evidence="11">
    <location>
        <begin position="527"/>
        <end position="552"/>
    </location>
</feature>
<evidence type="ECO:0000256" key="2">
    <source>
        <dbReference type="ARBA" id="ARBA00006831"/>
    </source>
</evidence>
<evidence type="ECO:0000256" key="7">
    <source>
        <dbReference type="ARBA" id="ARBA00022840"/>
    </source>
</evidence>
<keyword evidence="6" id="KW-0547">Nucleotide-binding</keyword>
<keyword evidence="9" id="KW-0505">Motor protein</keyword>
<keyword evidence="5" id="KW-0493">Microtubule</keyword>
<evidence type="ECO:0000313" key="12">
    <source>
        <dbReference type="EMBL" id="KAK9762666.1"/>
    </source>
</evidence>
<feature type="region of interest" description="Disordered" evidence="11">
    <location>
        <begin position="474"/>
        <end position="512"/>
    </location>
</feature>
<evidence type="ECO:0000256" key="9">
    <source>
        <dbReference type="ARBA" id="ARBA00023175"/>
    </source>
</evidence>
<name>A0ABR2WMD4_9FUNG</name>
<dbReference type="Gene3D" id="3.40.50.300">
    <property type="entry name" value="P-loop containing nucleotide triphosphate hydrolases"/>
    <property type="match status" value="1"/>
</dbReference>
<keyword evidence="3" id="KW-0813">Transport</keyword>
<dbReference type="EMBL" id="JASJQH010000872">
    <property type="protein sequence ID" value="KAK9762666.1"/>
    <property type="molecule type" value="Genomic_DNA"/>
</dbReference>
<dbReference type="InterPro" id="IPR027417">
    <property type="entry name" value="P-loop_NTPase"/>
</dbReference>
<organism evidence="12 13">
    <name type="scientific">Basidiobolus ranarum</name>
    <dbReference type="NCBI Taxonomy" id="34480"/>
    <lineage>
        <taxon>Eukaryota</taxon>
        <taxon>Fungi</taxon>
        <taxon>Fungi incertae sedis</taxon>
        <taxon>Zoopagomycota</taxon>
        <taxon>Entomophthoromycotina</taxon>
        <taxon>Basidiobolomycetes</taxon>
        <taxon>Basidiobolales</taxon>
        <taxon>Basidiobolaceae</taxon>
        <taxon>Basidiobolus</taxon>
    </lineage>
</organism>
<evidence type="ECO:0000256" key="11">
    <source>
        <dbReference type="SAM" id="MobiDB-lite"/>
    </source>
</evidence>
<evidence type="ECO:0008006" key="14">
    <source>
        <dbReference type="Google" id="ProtNLM"/>
    </source>
</evidence>
<comment type="subcellular location">
    <subcellularLocation>
        <location evidence="1">Cytoplasm</location>
        <location evidence="1">Cytoskeleton</location>
    </subcellularLocation>
</comment>
<dbReference type="PANTHER" id="PTHR12688:SF0">
    <property type="entry name" value="DYNEIN LIGHT INTERMEDIATE CHAIN"/>
    <property type="match status" value="1"/>
</dbReference>
<dbReference type="PANTHER" id="PTHR12688">
    <property type="entry name" value="DYNEIN LIGHT INTERMEDIATE CHAIN"/>
    <property type="match status" value="1"/>
</dbReference>
<dbReference type="Pfam" id="PF05783">
    <property type="entry name" value="DLIC"/>
    <property type="match status" value="2"/>
</dbReference>
<keyword evidence="7" id="KW-0067">ATP-binding</keyword>
<evidence type="ECO:0000313" key="13">
    <source>
        <dbReference type="Proteomes" id="UP001479436"/>
    </source>
</evidence>
<keyword evidence="13" id="KW-1185">Reference proteome</keyword>
<accession>A0ABR2WMD4</accession>
<feature type="compositionally biased region" description="Low complexity" evidence="11">
    <location>
        <begin position="474"/>
        <end position="497"/>
    </location>
</feature>
<dbReference type="SUPFAM" id="SSF52540">
    <property type="entry name" value="P-loop containing nucleoside triphosphate hydrolases"/>
    <property type="match status" value="1"/>
</dbReference>
<sequence length="571" mass="62363">MVLMSGDPKVEPLAEENEEIWSTILQNVASNKIVQTKNVIILGDSSSGKTSLINHLRRTPDESHTSQSNSIAVGTDTMDDQNELDLKNELALSYSFVDVRDDENEETVARVGLYQLAGSDDSYHDLLRFSLNANTLSGSLIVIALDWSKPWTFVETFERWIKLLEEAIESIKAEGGDEKSDNPDKWTYGKFVIDEAKEKLERYVQEYTDPSISNSSPSIPNSAITSSMNNDVLLPLGPGCLTKNLGIPIVVVCTKSDVTVLHEREMDYKEEQFDFIQQTLRTLCLKYGAALFYTSTHRQETLGSLRQYILHRLLGIPSDHSNTLVHTTFPFNTRAQVVERDLVIVPSGWDSWGKIKVLRDGFDCESISKGFEKDLYNDENDPDSADVVGAKAFFESTIKNLSTADQAMVMNPVIMAEDEQAFLERHYEVHQRTAEPTGPTAGLPLANPGYPSSGNSDDVAARLARLAKLKEQHGLGTSFTGSGSPGSGSLPSSPSGSNTALPANGGTGPNQNEVIANFFQSLITRRASSSGLASPGNAPGSPTAGRTSSSTRRIMATELDRLKMAAGNLSK</sequence>
<evidence type="ECO:0000256" key="6">
    <source>
        <dbReference type="ARBA" id="ARBA00022741"/>
    </source>
</evidence>
<evidence type="ECO:0000256" key="3">
    <source>
        <dbReference type="ARBA" id="ARBA00022448"/>
    </source>
</evidence>
<dbReference type="InterPro" id="IPR022780">
    <property type="entry name" value="Dynein_light_int_chain"/>
</dbReference>
<comment type="similarity">
    <text evidence="2">Belongs to the dynein light intermediate chain family.</text>
</comment>
<keyword evidence="4" id="KW-0963">Cytoplasm</keyword>
<reference evidence="12 13" key="1">
    <citation type="submission" date="2023-04" db="EMBL/GenBank/DDBJ databases">
        <title>Genome of Basidiobolus ranarum AG-B5.</title>
        <authorList>
            <person name="Stajich J.E."/>
            <person name="Carter-House D."/>
            <person name="Gryganskyi A."/>
        </authorList>
    </citation>
    <scope>NUCLEOTIDE SEQUENCE [LARGE SCALE GENOMIC DNA]</scope>
    <source>
        <strain evidence="12 13">AG-B5</strain>
    </source>
</reference>
<feature type="region of interest" description="Disordered" evidence="11">
    <location>
        <begin position="429"/>
        <end position="457"/>
    </location>
</feature>
<comment type="caution">
    <text evidence="12">The sequence shown here is derived from an EMBL/GenBank/DDBJ whole genome shotgun (WGS) entry which is preliminary data.</text>
</comment>
<evidence type="ECO:0000256" key="8">
    <source>
        <dbReference type="ARBA" id="ARBA00023017"/>
    </source>
</evidence>
<dbReference type="Proteomes" id="UP001479436">
    <property type="component" value="Unassembled WGS sequence"/>
</dbReference>
<evidence type="ECO:0000256" key="1">
    <source>
        <dbReference type="ARBA" id="ARBA00004245"/>
    </source>
</evidence>